<dbReference type="Proteomes" id="UP001218071">
    <property type="component" value="Chromosome"/>
</dbReference>
<dbReference type="RefSeq" id="WP_042405954.1">
    <property type="nucleotide sequence ID" value="NZ_CBYN010000024.1"/>
</dbReference>
<organism evidence="1 2">
    <name type="scientific">Corynebacterium jeddahense</name>
    <dbReference type="NCBI Taxonomy" id="1414719"/>
    <lineage>
        <taxon>Bacteria</taxon>
        <taxon>Bacillati</taxon>
        <taxon>Actinomycetota</taxon>
        <taxon>Actinomycetes</taxon>
        <taxon>Mycobacteriales</taxon>
        <taxon>Corynebacteriaceae</taxon>
        <taxon>Corynebacterium</taxon>
    </lineage>
</organism>
<gene>
    <name evidence="1" type="ORF">CJEDD_01020</name>
</gene>
<evidence type="ECO:0000313" key="2">
    <source>
        <dbReference type="Proteomes" id="UP001218071"/>
    </source>
</evidence>
<reference evidence="1 2" key="1">
    <citation type="submission" date="2020-10" db="EMBL/GenBank/DDBJ databases">
        <title>Complete genome sequence of Corynebacterium jeddahense DSM 45997, type strain of Corynebacterium jeddahense.</title>
        <authorList>
            <person name="Busche T."/>
            <person name="Kalinowski J."/>
            <person name="Ruckert C."/>
        </authorList>
    </citation>
    <scope>NUCLEOTIDE SEQUENCE [LARGE SCALE GENOMIC DNA]</scope>
    <source>
        <strain evidence="1 2">DSM 45997</strain>
    </source>
</reference>
<evidence type="ECO:0000313" key="1">
    <source>
        <dbReference type="EMBL" id="WCZ37831.1"/>
    </source>
</evidence>
<name>A0ABY7UI45_9CORY</name>
<protein>
    <submittedName>
        <fullName evidence="1">Uncharacterized protein</fullName>
    </submittedName>
</protein>
<accession>A0ABY7UI45</accession>
<dbReference type="EMBL" id="CP063194">
    <property type="protein sequence ID" value="WCZ37831.1"/>
    <property type="molecule type" value="Genomic_DNA"/>
</dbReference>
<sequence length="114" mass="13062">MANSVFSLCFEDDREYPIPLRDFAYVHAAWVNAQQYGVPVKLYSPGNPVLWLEPTDDIYLDVPDAAEPECLQPLTEDEYDDFMDIFSGRRRYGYWVLDLQSSGAAPLYTEPGDE</sequence>
<proteinExistence type="predicted"/>
<keyword evidence="2" id="KW-1185">Reference proteome</keyword>